<dbReference type="RefSeq" id="WP_115849166.1">
    <property type="nucleotide sequence ID" value="NZ_QTUC01000001.1"/>
</dbReference>
<keyword evidence="2" id="KW-1185">Reference proteome</keyword>
<dbReference type="Proteomes" id="UP000256485">
    <property type="component" value="Unassembled WGS sequence"/>
</dbReference>
<protein>
    <submittedName>
        <fullName evidence="1">Uncharacterized protein</fullName>
    </submittedName>
</protein>
<reference evidence="1 2" key="1">
    <citation type="submission" date="2018-08" db="EMBL/GenBank/DDBJ databases">
        <title>Sequencing the genomes of 1000 actinobacteria strains.</title>
        <authorList>
            <person name="Klenk H.-P."/>
        </authorList>
    </citation>
    <scope>NUCLEOTIDE SEQUENCE [LARGE SCALE GENOMIC DNA]</scope>
    <source>
        <strain evidence="1 2">DSM 22891</strain>
    </source>
</reference>
<evidence type="ECO:0000313" key="2">
    <source>
        <dbReference type="Proteomes" id="UP000256485"/>
    </source>
</evidence>
<name>A0A3D9V1H8_THECX</name>
<proteinExistence type="predicted"/>
<gene>
    <name evidence="1" type="ORF">DFJ64_0746</name>
</gene>
<dbReference type="EMBL" id="QTUC01000001">
    <property type="protein sequence ID" value="REF35367.1"/>
    <property type="molecule type" value="Genomic_DNA"/>
</dbReference>
<accession>A0A3D9V1H8</accession>
<sequence>MWPAIANFANDYTERLEERARTELRVPAQRNGSQWVARSLRGTGIRLIRVAERLEESAARSEAC</sequence>
<organism evidence="1 2">
    <name type="scientific">Thermasporomyces composti</name>
    <dbReference type="NCBI Taxonomy" id="696763"/>
    <lineage>
        <taxon>Bacteria</taxon>
        <taxon>Bacillati</taxon>
        <taxon>Actinomycetota</taxon>
        <taxon>Actinomycetes</taxon>
        <taxon>Propionibacteriales</taxon>
        <taxon>Nocardioidaceae</taxon>
        <taxon>Thermasporomyces</taxon>
    </lineage>
</organism>
<comment type="caution">
    <text evidence="1">The sequence shown here is derived from an EMBL/GenBank/DDBJ whole genome shotgun (WGS) entry which is preliminary data.</text>
</comment>
<dbReference type="AlphaFoldDB" id="A0A3D9V1H8"/>
<evidence type="ECO:0000313" key="1">
    <source>
        <dbReference type="EMBL" id="REF35367.1"/>
    </source>
</evidence>